<accession>A0A9Y4MPR5</accession>
<feature type="signal peptide" evidence="1">
    <location>
        <begin position="1"/>
        <end position="17"/>
    </location>
</feature>
<gene>
    <name evidence="4" type="primary">LOC103353180</name>
</gene>
<protein>
    <submittedName>
        <fullName evidence="4">Uncharacterized protein LOC103353180 isoform X2</fullName>
    </submittedName>
</protein>
<reference evidence="4" key="1">
    <citation type="submission" date="2025-08" db="UniProtKB">
        <authorList>
            <consortium name="RefSeq"/>
        </authorList>
    </citation>
    <scope>IDENTIFICATION</scope>
</reference>
<evidence type="ECO:0000313" key="4">
    <source>
        <dbReference type="RefSeq" id="XP_008274241.1"/>
    </source>
</evidence>
<dbReference type="Gene3D" id="2.60.40.10">
    <property type="entry name" value="Immunoglobulins"/>
    <property type="match status" value="1"/>
</dbReference>
<evidence type="ECO:0000313" key="3">
    <source>
        <dbReference type="Proteomes" id="UP000694891"/>
    </source>
</evidence>
<dbReference type="Pfam" id="PF07686">
    <property type="entry name" value="V-set"/>
    <property type="match status" value="1"/>
</dbReference>
<dbReference type="Proteomes" id="UP000694891">
    <property type="component" value="Unplaced"/>
</dbReference>
<evidence type="ECO:0000259" key="2">
    <source>
        <dbReference type="SMART" id="SM00409"/>
    </source>
</evidence>
<dbReference type="SUPFAM" id="SSF48726">
    <property type="entry name" value="Immunoglobulin"/>
    <property type="match status" value="1"/>
</dbReference>
<sequence>MDGLYVLLLFFSGIVSCSHHLISGSVLEVTARPEDNITVYCDCKISKGVYIVWFRNCSHENQPTLVLETLADQLKDGANSKIPRFAFERNFSSDSYDLLIKNITHADEGLYYCGTMQLKVDNKGVITAEYTYRYNNMTTRITVNSTEPFDYNANEPHQHETPKLCHVCWTLLFSLSPAFVVLSSLLFYRPWQTTAKRPQDDEKSSDTEGQMRRIVDEDVYCAALEIYQATQQPKKKTKWSSELSICTYSVVTTSRGQRA</sequence>
<dbReference type="AlphaFoldDB" id="A0A9Y4MPR5"/>
<dbReference type="RefSeq" id="XP_008274241.1">
    <property type="nucleotide sequence ID" value="XM_008276019.1"/>
</dbReference>
<evidence type="ECO:0000256" key="1">
    <source>
        <dbReference type="SAM" id="SignalP"/>
    </source>
</evidence>
<organism evidence="3 4">
    <name type="scientific">Stegastes partitus</name>
    <name type="common">bicolor damselfish</name>
    <dbReference type="NCBI Taxonomy" id="144197"/>
    <lineage>
        <taxon>Eukaryota</taxon>
        <taxon>Metazoa</taxon>
        <taxon>Chordata</taxon>
        <taxon>Craniata</taxon>
        <taxon>Vertebrata</taxon>
        <taxon>Euteleostomi</taxon>
        <taxon>Actinopterygii</taxon>
        <taxon>Neopterygii</taxon>
        <taxon>Teleostei</taxon>
        <taxon>Neoteleostei</taxon>
        <taxon>Acanthomorphata</taxon>
        <taxon>Ovalentaria</taxon>
        <taxon>Pomacentridae</taxon>
        <taxon>Stegastes</taxon>
    </lineage>
</organism>
<keyword evidence="3" id="KW-1185">Reference proteome</keyword>
<dbReference type="InterPro" id="IPR013783">
    <property type="entry name" value="Ig-like_fold"/>
</dbReference>
<feature type="chain" id="PRO_5041363528" evidence="1">
    <location>
        <begin position="18"/>
        <end position="259"/>
    </location>
</feature>
<dbReference type="InterPro" id="IPR013106">
    <property type="entry name" value="Ig_V-set"/>
</dbReference>
<proteinExistence type="predicted"/>
<dbReference type="InterPro" id="IPR003599">
    <property type="entry name" value="Ig_sub"/>
</dbReference>
<dbReference type="GeneID" id="103353180"/>
<feature type="domain" description="Immunoglobulin" evidence="2">
    <location>
        <begin position="26"/>
        <end position="144"/>
    </location>
</feature>
<dbReference type="SMART" id="SM00409">
    <property type="entry name" value="IG"/>
    <property type="match status" value="1"/>
</dbReference>
<keyword evidence="1" id="KW-0732">Signal</keyword>
<name>A0A9Y4MPR5_9TELE</name>
<dbReference type="InterPro" id="IPR036179">
    <property type="entry name" value="Ig-like_dom_sf"/>
</dbReference>